<reference evidence="2 3" key="1">
    <citation type="submission" date="2016-10" db="EMBL/GenBank/DDBJ databases">
        <authorList>
            <person name="de Groot N.N."/>
        </authorList>
    </citation>
    <scope>NUCLEOTIDE SEQUENCE [LARGE SCALE GENOMIC DNA]</scope>
    <source>
        <strain evidence="2 3">DSM 44215</strain>
    </source>
</reference>
<dbReference type="AlphaFoldDB" id="A0A1H2H5N7"/>
<sequence length="86" mass="9816">MGVSIRAQIAGRVRDYDDDVFFLFGYGPKQQHLGAGQTRTCPRCHNTTQWARMREFKQFTVFFIPIARWGRREFEACGICGAAVAV</sequence>
<organism evidence="2 3">
    <name type="scientific">Gordonia westfalica</name>
    <dbReference type="NCBI Taxonomy" id="158898"/>
    <lineage>
        <taxon>Bacteria</taxon>
        <taxon>Bacillati</taxon>
        <taxon>Actinomycetota</taxon>
        <taxon>Actinomycetes</taxon>
        <taxon>Mycobacteriales</taxon>
        <taxon>Gordoniaceae</taxon>
        <taxon>Gordonia</taxon>
    </lineage>
</organism>
<gene>
    <name evidence="2" type="ORF">SAMN04488548_134281</name>
</gene>
<dbReference type="EMBL" id="FNLM01000034">
    <property type="protein sequence ID" value="SDU27049.1"/>
    <property type="molecule type" value="Genomic_DNA"/>
</dbReference>
<evidence type="ECO:0000313" key="3">
    <source>
        <dbReference type="Proteomes" id="UP000183180"/>
    </source>
</evidence>
<name>A0A1H2H5N7_9ACTN</name>
<evidence type="ECO:0000313" key="2">
    <source>
        <dbReference type="EMBL" id="SDU27049.1"/>
    </source>
</evidence>
<accession>A0A1H2H5N7</accession>
<dbReference type="InterPro" id="IPR031493">
    <property type="entry name" value="Zinc_ribbon_15"/>
</dbReference>
<evidence type="ECO:0000259" key="1">
    <source>
        <dbReference type="Pfam" id="PF17032"/>
    </source>
</evidence>
<dbReference type="Pfam" id="PF17032">
    <property type="entry name" value="Zn_ribbon_15"/>
    <property type="match status" value="1"/>
</dbReference>
<dbReference type="Proteomes" id="UP000183180">
    <property type="component" value="Unassembled WGS sequence"/>
</dbReference>
<proteinExistence type="predicted"/>
<dbReference type="STRING" id="158898.SAMN04488548_134281"/>
<protein>
    <recommendedName>
        <fullName evidence="1">Zinc-ribbon 15 domain-containing protein</fullName>
    </recommendedName>
</protein>
<feature type="domain" description="Zinc-ribbon 15" evidence="1">
    <location>
        <begin position="40"/>
        <end position="84"/>
    </location>
</feature>